<evidence type="ECO:0000259" key="3">
    <source>
        <dbReference type="PROSITE" id="PS50157"/>
    </source>
</evidence>
<dbReference type="PROSITE" id="PS50157">
    <property type="entry name" value="ZINC_FINGER_C2H2_2"/>
    <property type="match status" value="1"/>
</dbReference>
<feature type="region of interest" description="Disordered" evidence="2">
    <location>
        <begin position="635"/>
        <end position="678"/>
    </location>
</feature>
<keyword evidence="1" id="KW-0863">Zinc-finger</keyword>
<keyword evidence="5" id="KW-1185">Reference proteome</keyword>
<reference evidence="4" key="2">
    <citation type="journal article" date="2023" name="BMC Genomics">
        <title>Pest status, molecular evolution, and epigenetic factors derived from the genome assembly of Frankliniella fusca, a thysanopteran phytovirus vector.</title>
        <authorList>
            <person name="Catto M.A."/>
            <person name="Labadie P.E."/>
            <person name="Jacobson A.L."/>
            <person name="Kennedy G.G."/>
            <person name="Srinivasan R."/>
            <person name="Hunt B.G."/>
        </authorList>
    </citation>
    <scope>NUCLEOTIDE SEQUENCE</scope>
    <source>
        <strain evidence="4">PL_HMW_Pooled</strain>
    </source>
</reference>
<dbReference type="Gene3D" id="3.30.160.60">
    <property type="entry name" value="Classic Zinc Finger"/>
    <property type="match status" value="1"/>
</dbReference>
<gene>
    <name evidence="4" type="ORF">KUF71_004440</name>
</gene>
<feature type="compositionally biased region" description="Acidic residues" evidence="2">
    <location>
        <begin position="641"/>
        <end position="664"/>
    </location>
</feature>
<evidence type="ECO:0000313" key="4">
    <source>
        <dbReference type="EMBL" id="KAK3911532.1"/>
    </source>
</evidence>
<keyword evidence="1" id="KW-0862">Zinc</keyword>
<keyword evidence="1" id="KW-0479">Metal-binding</keyword>
<name>A0AAE1GYG3_9NEOP</name>
<protein>
    <submittedName>
        <fullName evidence="4">Ras-responsive element-binding protein 1</fullName>
    </submittedName>
</protein>
<dbReference type="GO" id="GO:0008270">
    <property type="term" value="F:zinc ion binding"/>
    <property type="evidence" value="ECO:0007669"/>
    <property type="project" value="UniProtKB-KW"/>
</dbReference>
<accession>A0AAE1GYG3</accession>
<reference evidence="4" key="1">
    <citation type="submission" date="2021-07" db="EMBL/GenBank/DDBJ databases">
        <authorList>
            <person name="Catto M.A."/>
            <person name="Jacobson A."/>
            <person name="Kennedy G."/>
            <person name="Labadie P."/>
            <person name="Hunt B.G."/>
            <person name="Srinivasan R."/>
        </authorList>
    </citation>
    <scope>NUCLEOTIDE SEQUENCE</scope>
    <source>
        <strain evidence="4">PL_HMW_Pooled</strain>
        <tissue evidence="4">Head</tissue>
    </source>
</reference>
<dbReference type="Proteomes" id="UP001219518">
    <property type="component" value="Unassembled WGS sequence"/>
</dbReference>
<proteinExistence type="predicted"/>
<feature type="domain" description="C2H2-type" evidence="3">
    <location>
        <begin position="43"/>
        <end position="71"/>
    </location>
</feature>
<dbReference type="AlphaFoldDB" id="A0AAE1GYG3"/>
<organism evidence="4 5">
    <name type="scientific">Frankliniella fusca</name>
    <dbReference type="NCBI Taxonomy" id="407009"/>
    <lineage>
        <taxon>Eukaryota</taxon>
        <taxon>Metazoa</taxon>
        <taxon>Ecdysozoa</taxon>
        <taxon>Arthropoda</taxon>
        <taxon>Hexapoda</taxon>
        <taxon>Insecta</taxon>
        <taxon>Pterygota</taxon>
        <taxon>Neoptera</taxon>
        <taxon>Paraneoptera</taxon>
        <taxon>Thysanoptera</taxon>
        <taxon>Terebrantia</taxon>
        <taxon>Thripoidea</taxon>
        <taxon>Thripidae</taxon>
        <taxon>Frankliniella</taxon>
    </lineage>
</organism>
<evidence type="ECO:0000256" key="1">
    <source>
        <dbReference type="PROSITE-ProRule" id="PRU00042"/>
    </source>
</evidence>
<evidence type="ECO:0000256" key="2">
    <source>
        <dbReference type="SAM" id="MobiDB-lite"/>
    </source>
</evidence>
<dbReference type="InterPro" id="IPR013087">
    <property type="entry name" value="Znf_C2H2_type"/>
</dbReference>
<dbReference type="PROSITE" id="PS00028">
    <property type="entry name" value="ZINC_FINGER_C2H2_1"/>
    <property type="match status" value="1"/>
</dbReference>
<dbReference type="SMART" id="SM00355">
    <property type="entry name" value="ZnF_C2H2"/>
    <property type="match status" value="2"/>
</dbReference>
<dbReference type="EMBL" id="JAHWGI010000279">
    <property type="protein sequence ID" value="KAK3911532.1"/>
    <property type="molecule type" value="Genomic_DNA"/>
</dbReference>
<sequence length="904" mass="102309">MERPAPPRKRYLLCSHCDPPTYFPDLQQLSTHLTTKHGARQNFSCGQCRRLFIHKTSVIRHITEKHINQEEEGSDNEEEQRLGGPSASSPPSPTPSTSLSTSCVASEEEDGEGNTFAGGNENETPKDIVTEAAMFLLKLRSSGNMTNTSVLHIQNYVRELLVNVLKNVRQNTEEFLTNCGVSYAEAAEFLSGPTFHMDDPFANMKTVDDQLTFFCEKFGLVISEEKMLSSRIENRFDRGLRRFLPTRVLETFQSISLIDSLSFIVRNPYLRSLIFSEKASDDGVYRSYLDGSDFKNNTFLQRYPNAIRIILYYDDLEIASALGSKDVIHKLGCFYFAIQNFPPEESTLISSIFLLALAYAEDLKKPGAFAKVLTPFIADLERLCSDEGVEIDLPDGNKFILRACLVTVCADALAAHALLGLLSPSADKFCRLCLVTKTDIKNDSTCIGLLRTVELHKQHVKDVLEGRAQPKQYGVKEESPLVKVMKVPHDSTFDAFHDLVGIIQMVLKLALYEYICVRKLFTTADFNSNLNMFVFGSPDTKNKPSPSFMYSKLCGSGHTLKQSGSQTFCLLRIFPFVIRGVEEGDEILELVFLLQDIVKIILSPEVSEQHILQLENLVRQHNNLFHQLFVNPNLDIPDVGNENDDNDNEDEDGEDHEEDVDDPVGDNTNEERQEGGRRRIIRRRKKLKKGINKLHHLLHYADQMREKGPVGRLWTAKFEARHRIFRKHSAVQSNFKNPPKTMAKMFQLSTLGSVLSRTGCRTPVFSGHEERVPINNSPYYEHLLRNGFTENDSIITSKCVELCGIEYGVGLFVQLKDNTSILPSFAIIIDVIHSLEKPENVFLAVSKCTNYGLSRRYNSYHISNEFDLETTIVGLKDLASHRVIAPWTPVEDSDVNLYLYPRFV</sequence>
<evidence type="ECO:0000313" key="5">
    <source>
        <dbReference type="Proteomes" id="UP001219518"/>
    </source>
</evidence>
<feature type="region of interest" description="Disordered" evidence="2">
    <location>
        <begin position="65"/>
        <end position="124"/>
    </location>
</feature>
<comment type="caution">
    <text evidence="4">The sequence shown here is derived from an EMBL/GenBank/DDBJ whole genome shotgun (WGS) entry which is preliminary data.</text>
</comment>